<sequence length="121" mass="14227">MQFPLNSRLIEAFRLSGKMFTVPDFMTNTSWIFGSEEEFLASDNHVYNLIDHLASSGAKFPRIYHSCGEQDPLYSLNCQLKDKFETLGNHLDYQWQSLPGEHNWDFWDPELKKIMSFMKLI</sequence>
<evidence type="ECO:0000313" key="2">
    <source>
        <dbReference type="Proteomes" id="UP001523565"/>
    </source>
</evidence>
<dbReference type="RefSeq" id="WP_262069904.1">
    <property type="nucleotide sequence ID" value="NZ_JAMXOC010000021.1"/>
</dbReference>
<gene>
    <name evidence="1" type="ORF">NK118_12255</name>
</gene>
<protein>
    <submittedName>
        <fullName evidence="1">Uncharacterized protein</fullName>
    </submittedName>
</protein>
<dbReference type="EMBL" id="JAMZFV010000021">
    <property type="protein sequence ID" value="MCP1111023.1"/>
    <property type="molecule type" value="Genomic_DNA"/>
</dbReference>
<keyword evidence="2" id="KW-1185">Reference proteome</keyword>
<dbReference type="Proteomes" id="UP001523565">
    <property type="component" value="Unassembled WGS sequence"/>
</dbReference>
<dbReference type="SUPFAM" id="SSF53474">
    <property type="entry name" value="alpha/beta-Hydrolases"/>
    <property type="match status" value="1"/>
</dbReference>
<dbReference type="InterPro" id="IPR029058">
    <property type="entry name" value="AB_hydrolase_fold"/>
</dbReference>
<reference evidence="1 2" key="1">
    <citation type="journal article" date="2022" name="Genome Biol. Evol.">
        <title>Host diet, physiology and behaviors set the stage for Lachnospiraceae cladogenesis.</title>
        <authorList>
            <person name="Vera-Ponce De Leon A."/>
            <person name="Schneider M."/>
            <person name="Jahnes B.C."/>
            <person name="Sadowski V."/>
            <person name="Camuy-Velez L.A."/>
            <person name="Duan J."/>
            <person name="Sabree Z.L."/>
        </authorList>
    </citation>
    <scope>NUCLEOTIDE SEQUENCE [LARGE SCALE GENOMIC DNA]</scope>
    <source>
        <strain evidence="1 2">PAL227</strain>
    </source>
</reference>
<dbReference type="Gene3D" id="3.40.50.1820">
    <property type="entry name" value="alpha/beta hydrolase"/>
    <property type="match status" value="1"/>
</dbReference>
<name>A0ABT1EK00_9FIRM</name>
<accession>A0ABT1EK00</accession>
<proteinExistence type="predicted"/>
<organism evidence="1 2">
    <name type="scientific">Ohessyouella blattaphilus</name>
    <dbReference type="NCBI Taxonomy" id="2949333"/>
    <lineage>
        <taxon>Bacteria</taxon>
        <taxon>Bacillati</taxon>
        <taxon>Bacillota</taxon>
        <taxon>Clostridia</taxon>
        <taxon>Lachnospirales</taxon>
        <taxon>Lachnospiraceae</taxon>
        <taxon>Ohessyouella</taxon>
    </lineage>
</organism>
<comment type="caution">
    <text evidence="1">The sequence shown here is derived from an EMBL/GenBank/DDBJ whole genome shotgun (WGS) entry which is preliminary data.</text>
</comment>
<evidence type="ECO:0000313" key="1">
    <source>
        <dbReference type="EMBL" id="MCP1111023.1"/>
    </source>
</evidence>